<sequence length="99" mass="10269">MNPLMAAKAYAATQGVQMPAAPAASVGQSGFAEMLSGVMNDMTTQSRAAETQMAASVQGQGSLIDVVTAVSSAEASLETVMAVRDQVIQAYQEIMRMPI</sequence>
<dbReference type="Proteomes" id="UP001501352">
    <property type="component" value="Unassembled WGS sequence"/>
</dbReference>
<dbReference type="PANTHER" id="PTHR34653">
    <property type="match status" value="1"/>
</dbReference>
<evidence type="ECO:0000256" key="3">
    <source>
        <dbReference type="ARBA" id="ARBA00023143"/>
    </source>
</evidence>
<evidence type="ECO:0000313" key="6">
    <source>
        <dbReference type="Proteomes" id="UP001501352"/>
    </source>
</evidence>
<organism evidence="5 6">
    <name type="scientific">Brevundimonas kwangchunensis</name>
    <dbReference type="NCBI Taxonomy" id="322163"/>
    <lineage>
        <taxon>Bacteria</taxon>
        <taxon>Pseudomonadati</taxon>
        <taxon>Pseudomonadota</taxon>
        <taxon>Alphaproteobacteria</taxon>
        <taxon>Caulobacterales</taxon>
        <taxon>Caulobacteraceae</taxon>
        <taxon>Brevundimonas</taxon>
    </lineage>
</organism>
<comment type="caution">
    <text evidence="5">The sequence shown here is derived from an EMBL/GenBank/DDBJ whole genome shotgun (WGS) entry which is preliminary data.</text>
</comment>
<dbReference type="EMBL" id="BAAAGA010000002">
    <property type="protein sequence ID" value="GAA0618540.1"/>
    <property type="molecule type" value="Genomic_DNA"/>
</dbReference>
<keyword evidence="6" id="KW-1185">Reference proteome</keyword>
<reference evidence="5 6" key="1">
    <citation type="journal article" date="2019" name="Int. J. Syst. Evol. Microbiol.">
        <title>The Global Catalogue of Microorganisms (GCM) 10K type strain sequencing project: providing services to taxonomists for standard genome sequencing and annotation.</title>
        <authorList>
            <consortium name="The Broad Institute Genomics Platform"/>
            <consortium name="The Broad Institute Genome Sequencing Center for Infectious Disease"/>
            <person name="Wu L."/>
            <person name="Ma J."/>
        </authorList>
    </citation>
    <scope>NUCLEOTIDE SEQUENCE [LARGE SCALE GENOMIC DNA]</scope>
    <source>
        <strain evidence="5 6">JCM 12928</strain>
    </source>
</reference>
<gene>
    <name evidence="4 5" type="primary">fliE</name>
    <name evidence="5" type="ORF">GCM10009422_12400</name>
</gene>
<dbReference type="Pfam" id="PF02049">
    <property type="entry name" value="FliE"/>
    <property type="match status" value="1"/>
</dbReference>
<evidence type="ECO:0000313" key="5">
    <source>
        <dbReference type="EMBL" id="GAA0618540.1"/>
    </source>
</evidence>
<keyword evidence="5" id="KW-0282">Flagellum</keyword>
<evidence type="ECO:0000256" key="2">
    <source>
        <dbReference type="ARBA" id="ARBA00009272"/>
    </source>
</evidence>
<keyword evidence="5" id="KW-0966">Cell projection</keyword>
<accession>A0ABN1GSW1</accession>
<keyword evidence="3 4" id="KW-0975">Bacterial flagellum</keyword>
<keyword evidence="5" id="KW-0969">Cilium</keyword>
<evidence type="ECO:0000256" key="1">
    <source>
        <dbReference type="ARBA" id="ARBA00004117"/>
    </source>
</evidence>
<dbReference type="RefSeq" id="WP_343791778.1">
    <property type="nucleotide sequence ID" value="NZ_BAAAGA010000002.1"/>
</dbReference>
<name>A0ABN1GSW1_9CAUL</name>
<comment type="similarity">
    <text evidence="2 4">Belongs to the FliE family.</text>
</comment>
<proteinExistence type="inferred from homology"/>
<evidence type="ECO:0000256" key="4">
    <source>
        <dbReference type="HAMAP-Rule" id="MF_00724"/>
    </source>
</evidence>
<dbReference type="InterPro" id="IPR001624">
    <property type="entry name" value="FliE"/>
</dbReference>
<protein>
    <recommendedName>
        <fullName evidence="4">Flagellar hook-basal body complex protein FliE</fullName>
    </recommendedName>
</protein>
<comment type="subcellular location">
    <subcellularLocation>
        <location evidence="1 4">Bacterial flagellum basal body</location>
    </subcellularLocation>
</comment>
<dbReference type="HAMAP" id="MF_00724">
    <property type="entry name" value="FliE"/>
    <property type="match status" value="1"/>
</dbReference>
<dbReference type="PANTHER" id="PTHR34653:SF1">
    <property type="entry name" value="FLAGELLAR HOOK-BASAL BODY COMPLEX PROTEIN FLIE"/>
    <property type="match status" value="1"/>
</dbReference>
<dbReference type="PRINTS" id="PR01006">
    <property type="entry name" value="FLGHOOKFLIE"/>
</dbReference>